<evidence type="ECO:0000256" key="4">
    <source>
        <dbReference type="ARBA" id="ARBA00022989"/>
    </source>
</evidence>
<dbReference type="AlphaFoldDB" id="K2IZB9"/>
<feature type="transmembrane region" description="Helical" evidence="6">
    <location>
        <begin position="226"/>
        <end position="246"/>
    </location>
</feature>
<feature type="transmembrane region" description="Helical" evidence="6">
    <location>
        <begin position="192"/>
        <end position="214"/>
    </location>
</feature>
<proteinExistence type="predicted"/>
<accession>K2IZB9</accession>
<evidence type="ECO:0000256" key="6">
    <source>
        <dbReference type="SAM" id="Phobius"/>
    </source>
</evidence>
<evidence type="ECO:0000256" key="2">
    <source>
        <dbReference type="ARBA" id="ARBA00022448"/>
    </source>
</evidence>
<dbReference type="Gene3D" id="1.20.1250.20">
    <property type="entry name" value="MFS general substrate transporter like domains"/>
    <property type="match status" value="1"/>
</dbReference>
<dbReference type="STRING" id="745411.B3C1_17737"/>
<keyword evidence="2" id="KW-0813">Transport</keyword>
<protein>
    <recommendedName>
        <fullName evidence="9">MFS transporter</fullName>
    </recommendedName>
</protein>
<feature type="transmembrane region" description="Helical" evidence="6">
    <location>
        <begin position="45"/>
        <end position="65"/>
    </location>
</feature>
<reference evidence="7 8" key="1">
    <citation type="journal article" date="2012" name="J. Bacteriol.">
        <title>Genome Sequence of Gallaecimonas xiamenensis Type Strain 3-C-1.</title>
        <authorList>
            <person name="Lai Q."/>
            <person name="Wang L."/>
            <person name="Wang W."/>
            <person name="Shao Z."/>
        </authorList>
    </citation>
    <scope>NUCLEOTIDE SEQUENCE [LARGE SCALE GENOMIC DNA]</scope>
    <source>
        <strain evidence="7 8">3-C-1</strain>
    </source>
</reference>
<dbReference type="GO" id="GO:0022857">
    <property type="term" value="F:transmembrane transporter activity"/>
    <property type="evidence" value="ECO:0007669"/>
    <property type="project" value="InterPro"/>
</dbReference>
<comment type="caution">
    <text evidence="7">The sequence shown here is derived from an EMBL/GenBank/DDBJ whole genome shotgun (WGS) entry which is preliminary data.</text>
</comment>
<feature type="transmembrane region" description="Helical" evidence="6">
    <location>
        <begin position="267"/>
        <end position="292"/>
    </location>
</feature>
<dbReference type="InterPro" id="IPR036259">
    <property type="entry name" value="MFS_trans_sf"/>
</dbReference>
<evidence type="ECO:0000313" key="7">
    <source>
        <dbReference type="EMBL" id="EKE67907.1"/>
    </source>
</evidence>
<feature type="transmembrane region" description="Helical" evidence="6">
    <location>
        <begin position="159"/>
        <end position="180"/>
    </location>
</feature>
<dbReference type="Pfam" id="PF07690">
    <property type="entry name" value="MFS_1"/>
    <property type="match status" value="1"/>
</dbReference>
<organism evidence="7 8">
    <name type="scientific">Gallaecimonas xiamenensis 3-C-1</name>
    <dbReference type="NCBI Taxonomy" id="745411"/>
    <lineage>
        <taxon>Bacteria</taxon>
        <taxon>Pseudomonadati</taxon>
        <taxon>Pseudomonadota</taxon>
        <taxon>Gammaproteobacteria</taxon>
        <taxon>Enterobacterales</taxon>
        <taxon>Gallaecimonadaceae</taxon>
        <taxon>Gallaecimonas</taxon>
    </lineage>
</organism>
<name>K2IZB9_9GAMM</name>
<dbReference type="Proteomes" id="UP000006755">
    <property type="component" value="Unassembled WGS sequence"/>
</dbReference>
<keyword evidence="8" id="KW-1185">Reference proteome</keyword>
<evidence type="ECO:0000256" key="1">
    <source>
        <dbReference type="ARBA" id="ARBA00004127"/>
    </source>
</evidence>
<dbReference type="EMBL" id="AMRI01000035">
    <property type="protein sequence ID" value="EKE67907.1"/>
    <property type="molecule type" value="Genomic_DNA"/>
</dbReference>
<feature type="transmembrane region" description="Helical" evidence="6">
    <location>
        <begin position="467"/>
        <end position="486"/>
    </location>
</feature>
<feature type="transmembrane region" description="Helical" evidence="6">
    <location>
        <begin position="330"/>
        <end position="348"/>
    </location>
</feature>
<feature type="transmembrane region" description="Helical" evidence="6">
    <location>
        <begin position="395"/>
        <end position="417"/>
    </location>
</feature>
<comment type="subcellular location">
    <subcellularLocation>
        <location evidence="1">Endomembrane system</location>
        <topology evidence="1">Multi-pass membrane protein</topology>
    </subcellularLocation>
</comment>
<dbReference type="OrthoDB" id="6247488at2"/>
<feature type="transmembrane region" description="Helical" evidence="6">
    <location>
        <begin position="304"/>
        <end position="323"/>
    </location>
</feature>
<feature type="transmembrane region" description="Helical" evidence="6">
    <location>
        <begin position="360"/>
        <end position="383"/>
    </location>
</feature>
<evidence type="ECO:0008006" key="9">
    <source>
        <dbReference type="Google" id="ProtNLM"/>
    </source>
</evidence>
<sequence>MNKPLSLVLLASLALLPQGLTGQLYSAGAHHMAGALGLSQDEARWFNIAYLLATLCGLPLASWLLHARGSRLTLQLGALIGLASTLISTLAEDPAWHFLAWGGHGLAAGLLTVAAQTLVLRHFGFSAIALVEGLLMTVVTLLPMGLYPWLLATLASQGLWQLVFAVQLLPYGALLCWPLFFGWPESSRTRPLPFNGPQALLTWAFTLGLGLLLLRGEHHNWLDSPFMQELLLWTLVGGQLLLFVIFRQRRQGRFQRFGVLANRHAKVYMFDAALAGFAILGTTLLIGIFSATVLQYSEEELGRLHLVGLGGMGLGLLFSLAVTRNPRMDPIKVVPLGVALVLLSSYWLSGSEAGSGLADLWPALLIRGVAIGILNVTLTIHILRGFARRHIPDGVAFFYQFRTLGSLLAGALFGHLMQRESLQAGQVLGQSAQLHDALAQGSYGAPALLGQLQHQALAVGAMNNFRWFILAVLVLVPLMKVLLHWAKGERH</sequence>
<evidence type="ECO:0000256" key="5">
    <source>
        <dbReference type="ARBA" id="ARBA00023136"/>
    </source>
</evidence>
<dbReference type="PANTHER" id="PTHR23501">
    <property type="entry name" value="MAJOR FACILITATOR SUPERFAMILY"/>
    <property type="match status" value="1"/>
</dbReference>
<dbReference type="eggNOG" id="COG0477">
    <property type="taxonomic scope" value="Bacteria"/>
</dbReference>
<dbReference type="InterPro" id="IPR011701">
    <property type="entry name" value="MFS"/>
</dbReference>
<feature type="transmembrane region" description="Helical" evidence="6">
    <location>
        <begin position="72"/>
        <end position="91"/>
    </location>
</feature>
<dbReference type="GO" id="GO:0012505">
    <property type="term" value="C:endomembrane system"/>
    <property type="evidence" value="ECO:0007669"/>
    <property type="project" value="UniProtKB-SubCell"/>
</dbReference>
<dbReference type="SUPFAM" id="SSF103473">
    <property type="entry name" value="MFS general substrate transporter"/>
    <property type="match status" value="1"/>
</dbReference>
<dbReference type="RefSeq" id="WP_008486526.1">
    <property type="nucleotide sequence ID" value="NZ_AMRI01000035.1"/>
</dbReference>
<gene>
    <name evidence="7" type="ORF">B3C1_17737</name>
</gene>
<feature type="transmembrane region" description="Helical" evidence="6">
    <location>
        <begin position="127"/>
        <end position="147"/>
    </location>
</feature>
<dbReference type="PANTHER" id="PTHR23501:SF191">
    <property type="entry name" value="VACUOLAR BASIC AMINO ACID TRANSPORTER 4"/>
    <property type="match status" value="1"/>
</dbReference>
<feature type="transmembrane region" description="Helical" evidence="6">
    <location>
        <begin position="97"/>
        <end position="120"/>
    </location>
</feature>
<evidence type="ECO:0000313" key="8">
    <source>
        <dbReference type="Proteomes" id="UP000006755"/>
    </source>
</evidence>
<keyword evidence="5 6" id="KW-0472">Membrane</keyword>
<evidence type="ECO:0000256" key="3">
    <source>
        <dbReference type="ARBA" id="ARBA00022692"/>
    </source>
</evidence>
<dbReference type="GO" id="GO:0005886">
    <property type="term" value="C:plasma membrane"/>
    <property type="evidence" value="ECO:0007669"/>
    <property type="project" value="TreeGrafter"/>
</dbReference>
<keyword evidence="3 6" id="KW-0812">Transmembrane</keyword>
<keyword evidence="4 6" id="KW-1133">Transmembrane helix</keyword>